<gene>
    <name evidence="1" type="ORF">UFOPK3444_01350</name>
</gene>
<accession>A0A6J7EAS5</accession>
<proteinExistence type="predicted"/>
<dbReference type="EMBL" id="CAFBLU010000028">
    <property type="protein sequence ID" value="CAB4880307.1"/>
    <property type="molecule type" value="Genomic_DNA"/>
</dbReference>
<dbReference type="AlphaFoldDB" id="A0A6J7EAS5"/>
<reference evidence="1" key="1">
    <citation type="submission" date="2020-05" db="EMBL/GenBank/DDBJ databases">
        <authorList>
            <person name="Chiriac C."/>
            <person name="Salcher M."/>
            <person name="Ghai R."/>
            <person name="Kavagutti S V."/>
        </authorList>
    </citation>
    <scope>NUCLEOTIDE SEQUENCE</scope>
</reference>
<sequence>MKDNTACSPREVGHRITEGVVLQMPHVWLTTWVREHFEDVGRPVWVGVIADVPGLLVSPDLLPAGFNSGRVVSALFFH</sequence>
<name>A0A6J7EAS5_9ZZZZ</name>
<protein>
    <submittedName>
        <fullName evidence="1">Unannotated protein</fullName>
    </submittedName>
</protein>
<organism evidence="1">
    <name type="scientific">freshwater metagenome</name>
    <dbReference type="NCBI Taxonomy" id="449393"/>
    <lineage>
        <taxon>unclassified sequences</taxon>
        <taxon>metagenomes</taxon>
        <taxon>ecological metagenomes</taxon>
    </lineage>
</organism>
<evidence type="ECO:0000313" key="1">
    <source>
        <dbReference type="EMBL" id="CAB4880307.1"/>
    </source>
</evidence>